<keyword evidence="1" id="KW-1133">Transmembrane helix</keyword>
<comment type="caution">
    <text evidence="2">The sequence shown here is derived from an EMBL/GenBank/DDBJ whole genome shotgun (WGS) entry which is preliminary data.</text>
</comment>
<organism evidence="2 3">
    <name type="scientific">Brachyspira hampsonii</name>
    <dbReference type="NCBI Taxonomy" id="1287055"/>
    <lineage>
        <taxon>Bacteria</taxon>
        <taxon>Pseudomonadati</taxon>
        <taxon>Spirochaetota</taxon>
        <taxon>Spirochaetia</taxon>
        <taxon>Brachyspirales</taxon>
        <taxon>Brachyspiraceae</taxon>
        <taxon>Brachyspira</taxon>
    </lineage>
</organism>
<feature type="transmembrane region" description="Helical" evidence="1">
    <location>
        <begin position="12"/>
        <end position="34"/>
    </location>
</feature>
<name>A0A1E5NDV0_9SPIR</name>
<dbReference type="Proteomes" id="UP000095247">
    <property type="component" value="Unassembled WGS sequence"/>
</dbReference>
<protein>
    <submittedName>
        <fullName evidence="2">Uncharacterized protein</fullName>
    </submittedName>
</protein>
<dbReference type="AlphaFoldDB" id="A0A1E5NDV0"/>
<sequence>MSSNYSTLNPKIVSYILIGASFISCGLKIFSYLYNPNPRYVEETFIRKNHEVTVIRDIITKLFASKASFYNQEMNINSTKYALNLGVDIFNSISYICFNYLENGLSNHNNYIPCHQNGYNLSLIGHDYYENPVYGIN</sequence>
<evidence type="ECO:0000313" key="2">
    <source>
        <dbReference type="EMBL" id="OEJ14349.1"/>
    </source>
</evidence>
<evidence type="ECO:0000256" key="1">
    <source>
        <dbReference type="SAM" id="Phobius"/>
    </source>
</evidence>
<keyword evidence="1" id="KW-0812">Transmembrane</keyword>
<accession>A0A1E5NDV0</accession>
<gene>
    <name evidence="2" type="ORF">BFL38_05835</name>
</gene>
<dbReference type="EMBL" id="MDCO01000010">
    <property type="protein sequence ID" value="OEJ14349.1"/>
    <property type="molecule type" value="Genomic_DNA"/>
</dbReference>
<dbReference type="RefSeq" id="WP_069726526.1">
    <property type="nucleotide sequence ID" value="NZ_MDCO01000010.1"/>
</dbReference>
<keyword evidence="1" id="KW-0472">Membrane</keyword>
<evidence type="ECO:0000313" key="3">
    <source>
        <dbReference type="Proteomes" id="UP000095247"/>
    </source>
</evidence>
<proteinExistence type="predicted"/>
<reference evidence="2 3" key="1">
    <citation type="submission" date="2016-08" db="EMBL/GenBank/DDBJ databases">
        <title>Characterization and recognition of Brachyspira hampsonii sp. nov., a novel intestinal spirochete that is pathogenic to pigs.</title>
        <authorList>
            <person name="Mirajkar N."/>
            <person name="La T."/>
            <person name="Phillips N."/>
            <person name="Hampson D."/>
            <person name="Gebhart C."/>
        </authorList>
    </citation>
    <scope>NUCLEOTIDE SEQUENCE [LARGE SCALE GENOMIC DNA]</scope>
    <source>
        <strain evidence="2 3">P280/1</strain>
    </source>
</reference>